<proteinExistence type="inferred from homology"/>
<dbReference type="SMART" id="SM01144">
    <property type="entry name" value="DTW"/>
    <property type="match status" value="1"/>
</dbReference>
<accession>A0A1N7LL83</accession>
<dbReference type="PANTHER" id="PTHR21392">
    <property type="entry name" value="TRNA-URIDINE AMINOCARBOXYPROPYLTRANSFERASE 2"/>
    <property type="match status" value="1"/>
</dbReference>
<protein>
    <recommendedName>
        <fullName evidence="1">tRNA-uridine aminocarboxypropyltransferase</fullName>
        <ecNumber evidence="1">2.5.1.25</ecNumber>
    </recommendedName>
</protein>
<dbReference type="GO" id="GO:0016432">
    <property type="term" value="F:tRNA-uridine aminocarboxypropyltransferase activity"/>
    <property type="evidence" value="ECO:0007669"/>
    <property type="project" value="UniProtKB-EC"/>
</dbReference>
<keyword evidence="8" id="KW-1185">Reference proteome</keyword>
<dbReference type="EC" id="2.5.1.25" evidence="1"/>
<dbReference type="EMBL" id="FTOE01000004">
    <property type="protein sequence ID" value="SIS74608.1"/>
    <property type="molecule type" value="Genomic_DNA"/>
</dbReference>
<keyword evidence="3" id="KW-0949">S-adenosyl-L-methionine</keyword>
<dbReference type="InterPro" id="IPR039262">
    <property type="entry name" value="DTWD2/TAPT"/>
</dbReference>
<evidence type="ECO:0000259" key="6">
    <source>
        <dbReference type="SMART" id="SM01144"/>
    </source>
</evidence>
<evidence type="ECO:0000313" key="7">
    <source>
        <dbReference type="EMBL" id="SIS74608.1"/>
    </source>
</evidence>
<dbReference type="PANTHER" id="PTHR21392:SF0">
    <property type="entry name" value="TRNA-URIDINE AMINOCARBOXYPROPYLTRANSFERASE 2"/>
    <property type="match status" value="1"/>
</dbReference>
<evidence type="ECO:0000256" key="1">
    <source>
        <dbReference type="ARBA" id="ARBA00012386"/>
    </source>
</evidence>
<dbReference type="STRING" id="619304.SAMN05421760_104127"/>
<organism evidence="7 8">
    <name type="scientific">Neptunomonas antarctica</name>
    <dbReference type="NCBI Taxonomy" id="619304"/>
    <lineage>
        <taxon>Bacteria</taxon>
        <taxon>Pseudomonadati</taxon>
        <taxon>Pseudomonadota</taxon>
        <taxon>Gammaproteobacteria</taxon>
        <taxon>Oceanospirillales</taxon>
        <taxon>Oceanospirillaceae</taxon>
        <taxon>Neptunomonas</taxon>
    </lineage>
</organism>
<feature type="domain" description="DTW" evidence="6">
    <location>
        <begin position="25"/>
        <end position="210"/>
    </location>
</feature>
<evidence type="ECO:0000256" key="2">
    <source>
        <dbReference type="ARBA" id="ARBA00022679"/>
    </source>
</evidence>
<gene>
    <name evidence="7" type="ORF">SAMN05421760_104127</name>
</gene>
<dbReference type="GO" id="GO:0008033">
    <property type="term" value="P:tRNA processing"/>
    <property type="evidence" value="ECO:0007669"/>
    <property type="project" value="UniProtKB-KW"/>
</dbReference>
<dbReference type="Proteomes" id="UP000185999">
    <property type="component" value="Unassembled WGS sequence"/>
</dbReference>
<evidence type="ECO:0000313" key="8">
    <source>
        <dbReference type="Proteomes" id="UP000185999"/>
    </source>
</evidence>
<reference evidence="8" key="1">
    <citation type="submission" date="2017-01" db="EMBL/GenBank/DDBJ databases">
        <authorList>
            <person name="Varghese N."/>
            <person name="Submissions S."/>
        </authorList>
    </citation>
    <scope>NUCLEOTIDE SEQUENCE [LARGE SCALE GENOMIC DNA]</scope>
    <source>
        <strain evidence="8">DSM 22306</strain>
    </source>
</reference>
<keyword evidence="4" id="KW-0819">tRNA processing</keyword>
<dbReference type="Pfam" id="PF03942">
    <property type="entry name" value="DTW"/>
    <property type="match status" value="1"/>
</dbReference>
<keyword evidence="2" id="KW-0808">Transferase</keyword>
<evidence type="ECO:0000256" key="3">
    <source>
        <dbReference type="ARBA" id="ARBA00022691"/>
    </source>
</evidence>
<dbReference type="AlphaFoldDB" id="A0A1N7LL83"/>
<evidence type="ECO:0000256" key="4">
    <source>
        <dbReference type="ARBA" id="ARBA00022694"/>
    </source>
</evidence>
<name>A0A1N7LL83_9GAMM</name>
<comment type="similarity">
    <text evidence="5">Belongs to the TDD superfamily. DTWD2 family.</text>
</comment>
<dbReference type="InterPro" id="IPR005636">
    <property type="entry name" value="DTW"/>
</dbReference>
<sequence length="214" mass="23990">MQRISLMNLSAQPSSCINREKTISRLYIIIVRNIKTSVNLMHIILLTHERELDKKTNTGRLVEVIDGLHVTRIIWKRTEPDPALLAWIGQGGVGLLYPDPAELAGGPNPPLTDSFFSAPASLNHFILIDSTWQEARKIYNRSPYLQSLPRVLLESAPPSLFTLRRNQIEGGLCTAESVVTLLRLKHQNSLANQLETDFHAFVGHVPGRLNQESV</sequence>
<evidence type="ECO:0000256" key="5">
    <source>
        <dbReference type="ARBA" id="ARBA00034489"/>
    </source>
</evidence>